<evidence type="ECO:0000313" key="12">
    <source>
        <dbReference type="Proteomes" id="UP000789595"/>
    </source>
</evidence>
<dbReference type="CDD" id="cd14256">
    <property type="entry name" value="Dockerin_I"/>
    <property type="match status" value="1"/>
</dbReference>
<dbReference type="InterPro" id="IPR015500">
    <property type="entry name" value="Peptidase_S8_subtilisin-rel"/>
</dbReference>
<feature type="region of interest" description="Disordered" evidence="8">
    <location>
        <begin position="1773"/>
        <end position="2017"/>
    </location>
</feature>
<dbReference type="Pfam" id="PF03382">
    <property type="entry name" value="DUF285"/>
    <property type="match status" value="2"/>
</dbReference>
<feature type="compositionally biased region" description="Pro residues" evidence="8">
    <location>
        <begin position="1931"/>
        <end position="1955"/>
    </location>
</feature>
<evidence type="ECO:0000256" key="5">
    <source>
        <dbReference type="ARBA" id="ARBA00023619"/>
    </source>
</evidence>
<evidence type="ECO:0000256" key="2">
    <source>
        <dbReference type="ARBA" id="ARBA00022801"/>
    </source>
</evidence>
<dbReference type="InterPro" id="IPR036852">
    <property type="entry name" value="Peptidase_S8/S53_dom_sf"/>
</dbReference>
<dbReference type="GO" id="GO:0005802">
    <property type="term" value="C:trans-Golgi network"/>
    <property type="evidence" value="ECO:0007669"/>
    <property type="project" value="TreeGrafter"/>
</dbReference>
<feature type="region of interest" description="Disordered" evidence="8">
    <location>
        <begin position="755"/>
        <end position="779"/>
    </location>
</feature>
<dbReference type="InterPro" id="IPR008979">
    <property type="entry name" value="Galactose-bd-like_sf"/>
</dbReference>
<proteinExistence type="inferred from homology"/>
<comment type="caution">
    <text evidence="11">The sequence shown here is derived from an EMBL/GenBank/DDBJ whole genome shotgun (WGS) entry which is preliminary data.</text>
</comment>
<sequence length="2363" mass="246726">MPRAARLLLLLHVAAAALPPPAPSPQPGNPTPSQNADRGVLRRQDAAVPPWLLRGADPETVRALPLDPGAARRGLQSSSDACDYVSVSGSTYQSGRHGLYEATGTCSSAPSYECLDCSSSGQKIWLNDAWVIGSAGCGSGSGGIFSPSDPDGDLAAISSTWEEWTGSAIVSNSDIAVTCYSYCKKIPGTTAKYRCFDCADASAQASVGDGQCDVANNVDPCYDGGDCCETTCIDGDTHTCGSYDCKDPDAPPVPDPYYPDAAWYLKAISVPEAWAAGYTGAGVQILINDDGVDNTHPDLAKLDLANSCGVYAPCAGSDGVFDSHGTRCAAIAAADSNSACGVGAAPGAGIASCVQSFSNCDPAASEDSLTHNYNVNDISSNSYSSDDCERYATSATDCPFECPSVSSDDCPCDACDGDDWASGQLSSTCEDAVVDYCTSYFNDDVTPCLELDHYFIRCGYGQISSYAHNQLLEGTTNGRGGLGTVYVFSAGNEYDLGIDVNYKNYAKTRFTMCVGAVHADLTHSDYSTSGAPVFITAPGGDGGNMAVARPLANGYTDDCADAGQGTSFSTPLVSGVVALVLEANPNLTWRDVQGLLAATARTDFNDENDETGQWTTNQAGVKHSYKYGFGLVDAHAAVIAAQSWATLGSEITLVTATTSGAALLDFDGTEHWVESEAAEFGSSDFIIESVAIYVTIEHPRRGDLRIELERNGVTSLLTDDKLELGKRYTNWKYTTLRHWGETAADGAFTLRVADRREGSGDDDDHDALTTNDDADDDGDDDGVLVKWTLQLYGHDGDTSTAWTPQPTPRGGCDSVAVSGSTSQTSSHGTYLFSGRCEDKVYYKCSDCSFTRYLWFNDGGYWVIGQDPDGCDSLNGYIYIISNDDLADVSGNWIESTSSGWTPNSDIVVQCNSDPTPRPSPALSPAPAPAPTPAPLPAPTPRPTLSLAPAPTQAPLFAPTPRPTLSPAPAPTPAPLTCSACWDHPVAALDCAAHGGPLRFAGGAIVANGITAADVSYFQNANPGGLALYESQDGAYPLLAAGDMLCRVAATADTSQATARCFTTGRLEVDAPPAAAVLGTTYFYGDAGVLYAVHNVHTDAAVFEAAGFDFGEPAVRDVAPVDTYLVGVADGAAALVVVKADFTGYVALAVESALPGVVFDAAFAFDEGVYVAGSDGTLYKVDVDLGTIDDNCWADSGEAAPACAATATLSAAGPAPAGTGSGTNCAGALELGTAAPSSEPAPTTPGPSSRPTSARPTAPTTATYRPTQSPVHICNGVMQTAPYAPSLLAPTFEPVPTEAATTANALAYAPSNVPSYEPTNALAYEPSSVPSESPTAAPTECRDALTAAVCAGYLSIDASACDSLFCAGIACPYSRMCDATCGLCYTAAEPVPAPTAAPTRASGAPSALPSPTPSHPTGSPTFGRTGVVQVVLAPHDRDASVIRVYVELSADLGRFVSIMLTLGDGAPLVAVRAVDDEGDTWFKLDGPVRAGWLGEKPRAPGHWADLVFDADEFDFAALDVAAVDISTETLESVGDRARVFYERPGGPGEALIVARLLAGSSTALEVSVVAEATVCAIGLRWQANVEAVAFDQGFAGATAADNLPGSAIGLFATENCLAGGKSQPVVTLHFADGFDVESFGFLEMTVADDAGAALAASSLSHLTTEAVSDAPTLLPTASHPPTRVPTMAPTKFEQYCGPDPGDVDGVNGVDVTDALLVAKYTQGQDLPTAACDTRIAFGCADVNADDATDVLDALLIARAYVGLVDLNWPGPPSAAPTTALPTTEAPTFATEPPTERPTYSPSERPTSPPSTGIPSYEPSAQPTTLWDPSPAPTAPSYAPTAADTYEPTLGPSAQPSYPPSAQPSYEPTTSAPTEPPSRWPYSPTLDPSAAPSSATPLPSTATPTTQSPSIAPTYATNPPSFSQQPSYHPTRAPIPFPTARPVPQPSYRPTPAPLPAPTMSRPSYGPTSAPLRRAPSYWPTRSPIPEPTVRPTPAPSYRPTPLPTLTARPTLPTGTPLDDTTIRTAVTAWFADQSAAEATYGHISTWATGGVTDMSELFCASDYNCGYFNSDAASFNEDIGAWDTSGVTSMSYMFQLASAFNQDLSDWAVHRVTSMEEMFSLAASFNQDLSDWAVDSVTSIASMFISASAFDQDLGWCLDDDVEMEGFAGGAFDNTPCESTYCGVMWETNTGDCDVSRTGNVMVNWKIRWAVTAWLADATAAEATYGHISTWETGGVTDMSYLFCENNREVPLDDTTIRTAVTAWLADATAAEATYGHISTWETGEVTDMSYLLCANEYLTSYGCNTAAASFNEDIGAWDTSGVTTMYLMFYSASAFDQDLGWCVDDGVDLDYAFGGTPKRHGQL</sequence>
<dbReference type="InterPro" id="IPR005046">
    <property type="entry name" value="DUF285"/>
</dbReference>
<feature type="compositionally biased region" description="Pro residues" evidence="8">
    <location>
        <begin position="19"/>
        <end position="30"/>
    </location>
</feature>
<dbReference type="Gene3D" id="1.10.1330.10">
    <property type="entry name" value="Dockerin domain"/>
    <property type="match status" value="1"/>
</dbReference>
<dbReference type="SUPFAM" id="SSF63446">
    <property type="entry name" value="Type I dockerin domain"/>
    <property type="match status" value="1"/>
</dbReference>
<dbReference type="GO" id="GO:0004252">
    <property type="term" value="F:serine-type endopeptidase activity"/>
    <property type="evidence" value="ECO:0007669"/>
    <property type="project" value="UniProtKB-UniRule"/>
</dbReference>
<evidence type="ECO:0000313" key="11">
    <source>
        <dbReference type="EMBL" id="CAH0374659.1"/>
    </source>
</evidence>
<feature type="compositionally biased region" description="Pro residues" evidence="8">
    <location>
        <begin position="957"/>
        <end position="969"/>
    </location>
</feature>
<dbReference type="InterPro" id="IPR036439">
    <property type="entry name" value="Dockerin_dom_sf"/>
</dbReference>
<keyword evidence="3 7" id="KW-0720">Serine protease</keyword>
<gene>
    <name evidence="11" type="ORF">PECAL_4P19570</name>
</gene>
<dbReference type="Gene3D" id="2.60.120.260">
    <property type="entry name" value="Galactose-binding domain-like"/>
    <property type="match status" value="1"/>
</dbReference>
<dbReference type="EC" id="3.4.21.62" evidence="5"/>
<dbReference type="OrthoDB" id="194812at2759"/>
<dbReference type="EMBL" id="CAKKNE010000004">
    <property type="protein sequence ID" value="CAH0374659.1"/>
    <property type="molecule type" value="Genomic_DNA"/>
</dbReference>
<feature type="compositionally biased region" description="Low complexity" evidence="8">
    <location>
        <begin position="2002"/>
        <end position="2017"/>
    </location>
</feature>
<evidence type="ECO:0000256" key="7">
    <source>
        <dbReference type="PROSITE-ProRule" id="PRU01240"/>
    </source>
</evidence>
<keyword evidence="1 7" id="KW-0645">Protease</keyword>
<keyword evidence="9" id="KW-0732">Signal</keyword>
<dbReference type="SUPFAM" id="SSF52743">
    <property type="entry name" value="Subtilisin-like"/>
    <property type="match status" value="1"/>
</dbReference>
<feature type="chain" id="PRO_5035275282" description="subtilisin" evidence="9">
    <location>
        <begin position="17"/>
        <end position="2363"/>
    </location>
</feature>
<feature type="compositionally biased region" description="Low complexity" evidence="8">
    <location>
        <begin position="1774"/>
        <end position="1804"/>
    </location>
</feature>
<feature type="signal peptide" evidence="9">
    <location>
        <begin position="1"/>
        <end position="16"/>
    </location>
</feature>
<evidence type="ECO:0000256" key="6">
    <source>
        <dbReference type="PIRSR" id="PIRSR615500-1"/>
    </source>
</evidence>
<dbReference type="Pfam" id="PF01483">
    <property type="entry name" value="P_proprotein"/>
    <property type="match status" value="1"/>
</dbReference>
<feature type="compositionally biased region" description="Pro residues" evidence="8">
    <location>
        <begin position="915"/>
        <end position="941"/>
    </location>
</feature>
<evidence type="ECO:0000259" key="10">
    <source>
        <dbReference type="PROSITE" id="PS51829"/>
    </source>
</evidence>
<feature type="region of interest" description="Disordered" evidence="8">
    <location>
        <begin position="798"/>
        <end position="818"/>
    </location>
</feature>
<evidence type="ECO:0000256" key="3">
    <source>
        <dbReference type="ARBA" id="ARBA00022825"/>
    </source>
</evidence>
<comment type="catalytic activity">
    <reaction evidence="4">
        <text>Hydrolysis of proteins with broad specificity for peptide bonds, and a preference for a large uncharged residue in P1. Hydrolyzes peptide amides.</text>
        <dbReference type="EC" id="3.4.21.62"/>
    </reaction>
</comment>
<dbReference type="Proteomes" id="UP000789595">
    <property type="component" value="Unassembled WGS sequence"/>
</dbReference>
<dbReference type="PROSITE" id="PS00138">
    <property type="entry name" value="SUBTILASE_SER"/>
    <property type="match status" value="1"/>
</dbReference>
<feature type="region of interest" description="Disordered" evidence="8">
    <location>
        <begin position="1394"/>
        <end position="1421"/>
    </location>
</feature>
<keyword evidence="2 7" id="KW-0378">Hydrolase</keyword>
<feature type="active site" description="Charge relay system" evidence="6 7">
    <location>
        <position position="324"/>
    </location>
</feature>
<keyword evidence="12" id="KW-1185">Reference proteome</keyword>
<evidence type="ECO:0000256" key="8">
    <source>
        <dbReference type="SAM" id="MobiDB-lite"/>
    </source>
</evidence>
<reference evidence="11" key="1">
    <citation type="submission" date="2021-11" db="EMBL/GenBank/DDBJ databases">
        <authorList>
            <consortium name="Genoscope - CEA"/>
            <person name="William W."/>
        </authorList>
    </citation>
    <scope>NUCLEOTIDE SEQUENCE</scope>
</reference>
<dbReference type="SUPFAM" id="SSF49785">
    <property type="entry name" value="Galactose-binding domain-like"/>
    <property type="match status" value="1"/>
</dbReference>
<feature type="compositionally biased region" description="Polar residues" evidence="8">
    <location>
        <begin position="1913"/>
        <end position="1926"/>
    </location>
</feature>
<feature type="region of interest" description="Disordered" evidence="8">
    <location>
        <begin position="1232"/>
        <end position="1267"/>
    </location>
</feature>
<evidence type="ECO:0000256" key="1">
    <source>
        <dbReference type="ARBA" id="ARBA00022670"/>
    </source>
</evidence>
<feature type="active site" description="Charge relay system" evidence="6 7">
    <location>
        <position position="567"/>
    </location>
</feature>
<name>A0A8J2SXA3_9STRA</name>
<evidence type="ECO:0000256" key="9">
    <source>
        <dbReference type="SAM" id="SignalP"/>
    </source>
</evidence>
<feature type="compositionally biased region" description="Low complexity" evidence="8">
    <location>
        <begin position="1394"/>
        <end position="1406"/>
    </location>
</feature>
<dbReference type="InterPro" id="IPR002884">
    <property type="entry name" value="P_dom"/>
</dbReference>
<feature type="region of interest" description="Disordered" evidence="8">
    <location>
        <begin position="909"/>
        <end position="969"/>
    </location>
</feature>
<feature type="domain" description="P/Homo B" evidence="10">
    <location>
        <begin position="647"/>
        <end position="797"/>
    </location>
</feature>
<dbReference type="Gene3D" id="3.40.50.200">
    <property type="entry name" value="Peptidase S8/S53 domain"/>
    <property type="match status" value="1"/>
</dbReference>
<evidence type="ECO:0000256" key="4">
    <source>
        <dbReference type="ARBA" id="ARBA00023529"/>
    </source>
</evidence>
<feature type="compositionally biased region" description="Low complexity" evidence="8">
    <location>
        <begin position="1861"/>
        <end position="1871"/>
    </location>
</feature>
<feature type="compositionally biased region" description="Low complexity" evidence="8">
    <location>
        <begin position="1833"/>
        <end position="1854"/>
    </location>
</feature>
<comment type="similarity">
    <text evidence="7">Belongs to the peptidase S8 family.</text>
</comment>
<dbReference type="PRINTS" id="PR00723">
    <property type="entry name" value="SUBTILISIN"/>
</dbReference>
<feature type="compositionally biased region" description="Low complexity" evidence="8">
    <location>
        <begin position="1232"/>
        <end position="1266"/>
    </location>
</feature>
<organism evidence="11 12">
    <name type="scientific">Pelagomonas calceolata</name>
    <dbReference type="NCBI Taxonomy" id="35677"/>
    <lineage>
        <taxon>Eukaryota</taxon>
        <taxon>Sar</taxon>
        <taxon>Stramenopiles</taxon>
        <taxon>Ochrophyta</taxon>
        <taxon>Pelagophyceae</taxon>
        <taxon>Pelagomonadales</taxon>
        <taxon>Pelagomonadaceae</taxon>
        <taxon>Pelagomonas</taxon>
    </lineage>
</organism>
<dbReference type="PANTHER" id="PTHR42884">
    <property type="entry name" value="PROPROTEIN CONVERTASE SUBTILISIN/KEXIN-RELATED"/>
    <property type="match status" value="1"/>
</dbReference>
<accession>A0A8J2SXA3</accession>
<feature type="region of interest" description="Disordered" evidence="8">
    <location>
        <begin position="19"/>
        <end position="40"/>
    </location>
</feature>
<feature type="active site" description="Charge relay system" evidence="6 7">
    <location>
        <position position="289"/>
    </location>
</feature>
<dbReference type="PANTHER" id="PTHR42884:SF14">
    <property type="entry name" value="NEUROENDOCRINE CONVERTASE 1"/>
    <property type="match status" value="1"/>
</dbReference>
<dbReference type="InterPro" id="IPR023828">
    <property type="entry name" value="Peptidase_S8_Ser-AS"/>
</dbReference>
<dbReference type="GO" id="GO:0000272">
    <property type="term" value="P:polysaccharide catabolic process"/>
    <property type="evidence" value="ECO:0007669"/>
    <property type="project" value="InterPro"/>
</dbReference>
<dbReference type="PROSITE" id="PS51892">
    <property type="entry name" value="SUBTILASE"/>
    <property type="match status" value="1"/>
</dbReference>
<dbReference type="Pfam" id="PF00082">
    <property type="entry name" value="Peptidase_S8"/>
    <property type="match status" value="1"/>
</dbReference>
<protein>
    <recommendedName>
        <fullName evidence="5">subtilisin</fullName>
        <ecNumber evidence="5">3.4.21.62</ecNumber>
    </recommendedName>
</protein>
<feature type="compositionally biased region" description="Low complexity" evidence="8">
    <location>
        <begin position="1881"/>
        <end position="1912"/>
    </location>
</feature>
<dbReference type="GO" id="GO:0000139">
    <property type="term" value="C:Golgi membrane"/>
    <property type="evidence" value="ECO:0007669"/>
    <property type="project" value="TreeGrafter"/>
</dbReference>
<dbReference type="PROSITE" id="PS51829">
    <property type="entry name" value="P_HOMO_B"/>
    <property type="match status" value="1"/>
</dbReference>
<dbReference type="GO" id="GO:0016485">
    <property type="term" value="P:protein processing"/>
    <property type="evidence" value="ECO:0007669"/>
    <property type="project" value="TreeGrafter"/>
</dbReference>
<feature type="compositionally biased region" description="Pro residues" evidence="8">
    <location>
        <begin position="1981"/>
        <end position="2001"/>
    </location>
</feature>
<dbReference type="InterPro" id="IPR000209">
    <property type="entry name" value="Peptidase_S8/S53_dom"/>
</dbReference>